<reference evidence="1" key="1">
    <citation type="submission" date="2021-02" db="EMBL/GenBank/DDBJ databases">
        <authorList>
            <consortium name="DOE Joint Genome Institute"/>
            <person name="Ahrendt S."/>
            <person name="Looney B.P."/>
            <person name="Miyauchi S."/>
            <person name="Morin E."/>
            <person name="Drula E."/>
            <person name="Courty P.E."/>
            <person name="Chicoki N."/>
            <person name="Fauchery L."/>
            <person name="Kohler A."/>
            <person name="Kuo A."/>
            <person name="Labutti K."/>
            <person name="Pangilinan J."/>
            <person name="Lipzen A."/>
            <person name="Riley R."/>
            <person name="Andreopoulos W."/>
            <person name="He G."/>
            <person name="Johnson J."/>
            <person name="Barry K.W."/>
            <person name="Grigoriev I.V."/>
            <person name="Nagy L."/>
            <person name="Hibbett D."/>
            <person name="Henrissat B."/>
            <person name="Matheny P.B."/>
            <person name="Labbe J."/>
            <person name="Martin F."/>
        </authorList>
    </citation>
    <scope>NUCLEOTIDE SEQUENCE</scope>
    <source>
        <strain evidence="1">FP105234-sp</strain>
    </source>
</reference>
<evidence type="ECO:0000313" key="1">
    <source>
        <dbReference type="EMBL" id="KAI0040316.1"/>
    </source>
</evidence>
<sequence length="280" mass="30970">MFTLPQPFSSPNSGLTQIADEKKGLPIVHMAENSKILSSLLMAVYSPAITSMPSCLEDAFELLNAAQKFGMDDTTSLIRILLSHNDRTPLITPDNAVRAYGLAKFHSLAIEALLAARCTLHLPCSLEFYAPNLRILDGASIYELACYRARCRDAVLGCIEAARSGKLPSADKWLAPAPNVDGQSSTCKSLKEPGATPEVPTWWDQHLERLAEGVKEGTRHPSAKTVVNLVALQAALDKHVEDESCEYCRRVYVRREEKFCTMLEDEINDAIQKVQLDLPW</sequence>
<keyword evidence="2" id="KW-1185">Reference proteome</keyword>
<name>A0ACB8R865_9AGAM</name>
<gene>
    <name evidence="1" type="ORF">FA95DRAFT_899338</name>
</gene>
<dbReference type="Proteomes" id="UP000814033">
    <property type="component" value="Unassembled WGS sequence"/>
</dbReference>
<evidence type="ECO:0000313" key="2">
    <source>
        <dbReference type="Proteomes" id="UP000814033"/>
    </source>
</evidence>
<dbReference type="EMBL" id="MU276207">
    <property type="protein sequence ID" value="KAI0040316.1"/>
    <property type="molecule type" value="Genomic_DNA"/>
</dbReference>
<protein>
    <submittedName>
        <fullName evidence="1">Uncharacterized protein</fullName>
    </submittedName>
</protein>
<comment type="caution">
    <text evidence="1">The sequence shown here is derived from an EMBL/GenBank/DDBJ whole genome shotgun (WGS) entry which is preliminary data.</text>
</comment>
<reference evidence="1" key="2">
    <citation type="journal article" date="2022" name="New Phytol.">
        <title>Evolutionary transition to the ectomycorrhizal habit in the genomes of a hyperdiverse lineage of mushroom-forming fungi.</title>
        <authorList>
            <person name="Looney B."/>
            <person name="Miyauchi S."/>
            <person name="Morin E."/>
            <person name="Drula E."/>
            <person name="Courty P.E."/>
            <person name="Kohler A."/>
            <person name="Kuo A."/>
            <person name="LaButti K."/>
            <person name="Pangilinan J."/>
            <person name="Lipzen A."/>
            <person name="Riley R."/>
            <person name="Andreopoulos W."/>
            <person name="He G."/>
            <person name="Johnson J."/>
            <person name="Nolan M."/>
            <person name="Tritt A."/>
            <person name="Barry K.W."/>
            <person name="Grigoriev I.V."/>
            <person name="Nagy L.G."/>
            <person name="Hibbett D."/>
            <person name="Henrissat B."/>
            <person name="Matheny P.B."/>
            <person name="Labbe J."/>
            <person name="Martin F.M."/>
        </authorList>
    </citation>
    <scope>NUCLEOTIDE SEQUENCE</scope>
    <source>
        <strain evidence="1">FP105234-sp</strain>
    </source>
</reference>
<accession>A0ACB8R865</accession>
<organism evidence="1 2">
    <name type="scientific">Auriscalpium vulgare</name>
    <dbReference type="NCBI Taxonomy" id="40419"/>
    <lineage>
        <taxon>Eukaryota</taxon>
        <taxon>Fungi</taxon>
        <taxon>Dikarya</taxon>
        <taxon>Basidiomycota</taxon>
        <taxon>Agaricomycotina</taxon>
        <taxon>Agaricomycetes</taxon>
        <taxon>Russulales</taxon>
        <taxon>Auriscalpiaceae</taxon>
        <taxon>Auriscalpium</taxon>
    </lineage>
</organism>
<proteinExistence type="predicted"/>